<dbReference type="PANTHER" id="PTHR45815:SF3">
    <property type="entry name" value="PROTEIN DISULFIDE-ISOMERASE A6"/>
    <property type="match status" value="1"/>
</dbReference>
<dbReference type="PANTHER" id="PTHR45815">
    <property type="entry name" value="PROTEIN DISULFIDE-ISOMERASE A6"/>
    <property type="match status" value="1"/>
</dbReference>
<dbReference type="Gene3D" id="3.40.30.10">
    <property type="entry name" value="Glutaredoxin"/>
    <property type="match status" value="1"/>
</dbReference>
<sequence length="161" mass="18164">MLDLAEKADIEPDVFELTKNSLYTENCQGPVICIINFLPNIFDSNAAERNSYLETIKGVAKKNRKHPFKWFWLQAGDQLDLERQLNLGFGFPAVVAVSPQKKMMATMRGSFSKPNVNQFLSDLLIGKGGLSKIAGEIKFKKADKWDGKDAEPYVEDVYDEL</sequence>
<evidence type="ECO:0000256" key="6">
    <source>
        <dbReference type="ARBA" id="ARBA00023284"/>
    </source>
</evidence>
<evidence type="ECO:0000256" key="5">
    <source>
        <dbReference type="ARBA" id="ARBA00023235"/>
    </source>
</evidence>
<evidence type="ECO:0000256" key="3">
    <source>
        <dbReference type="ARBA" id="ARBA00012723"/>
    </source>
</evidence>
<comment type="subcellular location">
    <subcellularLocation>
        <location evidence="2">Endoplasmic reticulum lumen</location>
    </subcellularLocation>
</comment>
<dbReference type="GO" id="GO:0015035">
    <property type="term" value="F:protein-disulfide reductase activity"/>
    <property type="evidence" value="ECO:0007669"/>
    <property type="project" value="TreeGrafter"/>
</dbReference>
<dbReference type="InterPro" id="IPR057305">
    <property type="entry name" value="Thioredox_PDIA6_C"/>
</dbReference>
<evidence type="ECO:0000256" key="4">
    <source>
        <dbReference type="ARBA" id="ARBA00023157"/>
    </source>
</evidence>
<name>A0A7S3N3R3_9SPIT</name>
<dbReference type="Pfam" id="PF24541">
    <property type="entry name" value="Thioredox_PDIA6_C"/>
    <property type="match status" value="1"/>
</dbReference>
<dbReference type="EC" id="5.3.4.1" evidence="3"/>
<reference evidence="8" key="1">
    <citation type="submission" date="2021-01" db="EMBL/GenBank/DDBJ databases">
        <authorList>
            <person name="Corre E."/>
            <person name="Pelletier E."/>
            <person name="Niang G."/>
            <person name="Scheremetjew M."/>
            <person name="Finn R."/>
            <person name="Kale V."/>
            <person name="Holt S."/>
            <person name="Cochrane G."/>
            <person name="Meng A."/>
            <person name="Brown T."/>
            <person name="Cohen L."/>
        </authorList>
    </citation>
    <scope>NUCLEOTIDE SEQUENCE</scope>
    <source>
        <strain evidence="8">S3</strain>
    </source>
</reference>
<dbReference type="EMBL" id="HBIH01040225">
    <property type="protein sequence ID" value="CAE0335570.1"/>
    <property type="molecule type" value="Transcribed_RNA"/>
</dbReference>
<evidence type="ECO:0000256" key="2">
    <source>
        <dbReference type="ARBA" id="ARBA00004319"/>
    </source>
</evidence>
<evidence type="ECO:0000259" key="7">
    <source>
        <dbReference type="Pfam" id="PF24541"/>
    </source>
</evidence>
<evidence type="ECO:0000313" key="8">
    <source>
        <dbReference type="EMBL" id="CAE0335570.1"/>
    </source>
</evidence>
<accession>A0A7S3N3R3</accession>
<dbReference type="SUPFAM" id="SSF52833">
    <property type="entry name" value="Thioredoxin-like"/>
    <property type="match status" value="1"/>
</dbReference>
<evidence type="ECO:0000256" key="1">
    <source>
        <dbReference type="ARBA" id="ARBA00001182"/>
    </source>
</evidence>
<feature type="domain" description="PDIA6-like C-terminal thioredoxin-like" evidence="7">
    <location>
        <begin position="8"/>
        <end position="128"/>
    </location>
</feature>
<gene>
    <name evidence="8" type="ORF">SINC0208_LOCUS16209</name>
</gene>
<protein>
    <recommendedName>
        <fullName evidence="3">protein disulfide-isomerase</fullName>
        <ecNumber evidence="3">5.3.4.1</ecNumber>
    </recommendedName>
</protein>
<comment type="catalytic activity">
    <reaction evidence="1">
        <text>Catalyzes the rearrangement of -S-S- bonds in proteins.</text>
        <dbReference type="EC" id="5.3.4.1"/>
    </reaction>
</comment>
<dbReference type="GO" id="GO:0005788">
    <property type="term" value="C:endoplasmic reticulum lumen"/>
    <property type="evidence" value="ECO:0007669"/>
    <property type="project" value="UniProtKB-SubCell"/>
</dbReference>
<keyword evidence="4" id="KW-1015">Disulfide bond</keyword>
<dbReference type="GO" id="GO:0034976">
    <property type="term" value="P:response to endoplasmic reticulum stress"/>
    <property type="evidence" value="ECO:0007669"/>
    <property type="project" value="TreeGrafter"/>
</dbReference>
<dbReference type="GO" id="GO:0003756">
    <property type="term" value="F:protein disulfide isomerase activity"/>
    <property type="evidence" value="ECO:0007669"/>
    <property type="project" value="UniProtKB-EC"/>
</dbReference>
<keyword evidence="6" id="KW-0676">Redox-active center</keyword>
<dbReference type="InterPro" id="IPR036249">
    <property type="entry name" value="Thioredoxin-like_sf"/>
</dbReference>
<proteinExistence type="predicted"/>
<dbReference type="AlphaFoldDB" id="A0A7S3N3R3"/>
<keyword evidence="5" id="KW-0413">Isomerase</keyword>
<organism evidence="8">
    <name type="scientific">Strombidium inclinatum</name>
    <dbReference type="NCBI Taxonomy" id="197538"/>
    <lineage>
        <taxon>Eukaryota</taxon>
        <taxon>Sar</taxon>
        <taxon>Alveolata</taxon>
        <taxon>Ciliophora</taxon>
        <taxon>Intramacronucleata</taxon>
        <taxon>Spirotrichea</taxon>
        <taxon>Oligotrichia</taxon>
        <taxon>Strombidiidae</taxon>
        <taxon>Strombidium</taxon>
    </lineage>
</organism>